<reference evidence="1 2" key="1">
    <citation type="journal article" date="2016" name="Nat. Commun.">
        <title>Thousands of microbial genomes shed light on interconnected biogeochemical processes in an aquifer system.</title>
        <authorList>
            <person name="Anantharaman K."/>
            <person name="Brown C.T."/>
            <person name="Hug L.A."/>
            <person name="Sharon I."/>
            <person name="Castelle C.J."/>
            <person name="Probst A.J."/>
            <person name="Thomas B.C."/>
            <person name="Singh A."/>
            <person name="Wilkins M.J."/>
            <person name="Karaoz U."/>
            <person name="Brodie E.L."/>
            <person name="Williams K.H."/>
            <person name="Hubbard S.S."/>
            <person name="Banfield J.F."/>
        </authorList>
    </citation>
    <scope>NUCLEOTIDE SEQUENCE [LARGE SCALE GENOMIC DNA]</scope>
</reference>
<proteinExistence type="predicted"/>
<sequence length="172" mass="19898">MSNRDTQQELVDRIALSVITAREPVANNRWIDERWRVVGVVAVQADAPRNIQRTLLRYGPDGEQYLWTGFTLYLRPNEADSYYYNIIGQNPSLYIYCHNDDNGEPCPRSITAEYIDAMAHSETGNATFSVPMPPEVYRAIEQYVLAHFVPEKPKMKRKHEHEAKRAGIREDE</sequence>
<accession>A0A1F6UVS5</accession>
<dbReference type="InterPro" id="IPR021736">
    <property type="entry name" value="DUF3305"/>
</dbReference>
<dbReference type="AlphaFoldDB" id="A0A1F6UVS5"/>
<evidence type="ECO:0000313" key="1">
    <source>
        <dbReference type="EMBL" id="OGI61426.1"/>
    </source>
</evidence>
<evidence type="ECO:0000313" key="2">
    <source>
        <dbReference type="Proteomes" id="UP000179076"/>
    </source>
</evidence>
<evidence type="ECO:0008006" key="3">
    <source>
        <dbReference type="Google" id="ProtNLM"/>
    </source>
</evidence>
<gene>
    <name evidence="1" type="ORF">A2W18_03410</name>
</gene>
<dbReference type="Pfam" id="PF11749">
    <property type="entry name" value="DUF3305"/>
    <property type="match status" value="1"/>
</dbReference>
<name>A0A1F6UVS5_9PROT</name>
<dbReference type="EMBL" id="MFSP01000197">
    <property type="protein sequence ID" value="OGI61426.1"/>
    <property type="molecule type" value="Genomic_DNA"/>
</dbReference>
<dbReference type="Proteomes" id="UP000179076">
    <property type="component" value="Unassembled WGS sequence"/>
</dbReference>
<comment type="caution">
    <text evidence="1">The sequence shown here is derived from an EMBL/GenBank/DDBJ whole genome shotgun (WGS) entry which is preliminary data.</text>
</comment>
<protein>
    <recommendedName>
        <fullName evidence="3">DUF3305 domain-containing protein</fullName>
    </recommendedName>
</protein>
<organism evidence="1 2">
    <name type="scientific">Candidatus Muproteobacteria bacterium RBG_16_60_9</name>
    <dbReference type="NCBI Taxonomy" id="1817755"/>
    <lineage>
        <taxon>Bacteria</taxon>
        <taxon>Pseudomonadati</taxon>
        <taxon>Pseudomonadota</taxon>
        <taxon>Candidatus Muproteobacteria</taxon>
    </lineage>
</organism>